<evidence type="ECO:0000313" key="2">
    <source>
        <dbReference type="Proteomes" id="UP001313282"/>
    </source>
</evidence>
<gene>
    <name evidence="1" type="ORF">TWF718_010005</name>
</gene>
<dbReference type="Proteomes" id="UP001313282">
    <property type="component" value="Unassembled WGS sequence"/>
</dbReference>
<name>A0AAN8RGA4_9PEZI</name>
<reference evidence="1 2" key="1">
    <citation type="submission" date="2019-10" db="EMBL/GenBank/DDBJ databases">
        <authorList>
            <person name="Palmer J.M."/>
        </authorList>
    </citation>
    <scope>NUCLEOTIDE SEQUENCE [LARGE SCALE GENOMIC DNA]</scope>
    <source>
        <strain evidence="1 2">TWF718</strain>
    </source>
</reference>
<accession>A0AAN8RGA4</accession>
<comment type="caution">
    <text evidence="1">The sequence shown here is derived from an EMBL/GenBank/DDBJ whole genome shotgun (WGS) entry which is preliminary data.</text>
</comment>
<dbReference type="EMBL" id="JAVHNR010000007">
    <property type="protein sequence ID" value="KAK6337224.1"/>
    <property type="molecule type" value="Genomic_DNA"/>
</dbReference>
<proteinExistence type="predicted"/>
<evidence type="ECO:0000313" key="1">
    <source>
        <dbReference type="EMBL" id="KAK6337224.1"/>
    </source>
</evidence>
<keyword evidence="2" id="KW-1185">Reference proteome</keyword>
<sequence length="409" mass="45522">MSLSTIPSREKNKIYLPRHVELEEIFTAECSKLIAIFTKEPATYQRMTKLIEILNSKAKVLGAEKEKLFANGAAIPTVGELIPRWIHPHNPPSIASSSSPTLSTMSYRSGTQRAAPVDPIYHGSKTYKIPDLLPRRPFYLPVAGEPRAGIFYFGSRDGHDAFARVDPWNAFGVPSLSIAAGSGRQLRFDELPARFIREGGDFGRVWSGEGAYKKVEAWCEDVERHRWGFTDPNKPVGEEGGADSCLWLKNLDHARIEALDRKFYPVPVMTGAPVFIGGQSEASGQARPADDKVPNFGTFTHPSEFQRYLEQFTDRLERRMEQFLGEVRAAAASQTSPTRPPATWSIPNGSLEDSNLWAYTPATTEGDGSLPCRPSESELVSIIDRYDHEQQRLSFPPLEPVVMCRGAAR</sequence>
<organism evidence="1 2">
    <name type="scientific">Orbilia javanica</name>
    <dbReference type="NCBI Taxonomy" id="47235"/>
    <lineage>
        <taxon>Eukaryota</taxon>
        <taxon>Fungi</taxon>
        <taxon>Dikarya</taxon>
        <taxon>Ascomycota</taxon>
        <taxon>Pezizomycotina</taxon>
        <taxon>Orbiliomycetes</taxon>
        <taxon>Orbiliales</taxon>
        <taxon>Orbiliaceae</taxon>
        <taxon>Orbilia</taxon>
    </lineage>
</organism>
<dbReference type="AlphaFoldDB" id="A0AAN8RGA4"/>
<protein>
    <submittedName>
        <fullName evidence="1">Uncharacterized protein</fullName>
    </submittedName>
</protein>